<feature type="region of interest" description="Disordered" evidence="1">
    <location>
        <begin position="107"/>
        <end position="149"/>
    </location>
</feature>
<reference evidence="3" key="1">
    <citation type="journal article" date="2020" name="Cell">
        <title>Large-Scale Comparative Analyses of Tick Genomes Elucidate Their Genetic Diversity and Vector Capacities.</title>
        <authorList>
            <consortium name="Tick Genome and Microbiome Consortium (TIGMIC)"/>
            <person name="Jia N."/>
            <person name="Wang J."/>
            <person name="Shi W."/>
            <person name="Du L."/>
            <person name="Sun Y."/>
            <person name="Zhan W."/>
            <person name="Jiang J.F."/>
            <person name="Wang Q."/>
            <person name="Zhang B."/>
            <person name="Ji P."/>
            <person name="Bell-Sakyi L."/>
            <person name="Cui X.M."/>
            <person name="Yuan T.T."/>
            <person name="Jiang B.G."/>
            <person name="Yang W.F."/>
            <person name="Lam T.T."/>
            <person name="Chang Q.C."/>
            <person name="Ding S.J."/>
            <person name="Wang X.J."/>
            <person name="Zhu J.G."/>
            <person name="Ruan X.D."/>
            <person name="Zhao L."/>
            <person name="Wei J.T."/>
            <person name="Ye R.Z."/>
            <person name="Que T.C."/>
            <person name="Du C.H."/>
            <person name="Zhou Y.H."/>
            <person name="Cheng J.X."/>
            <person name="Dai P.F."/>
            <person name="Guo W.B."/>
            <person name="Han X.H."/>
            <person name="Huang E.J."/>
            <person name="Li L.F."/>
            <person name="Wei W."/>
            <person name="Gao Y.C."/>
            <person name="Liu J.Z."/>
            <person name="Shao H.Z."/>
            <person name="Wang X."/>
            <person name="Wang C.C."/>
            <person name="Yang T.C."/>
            <person name="Huo Q.B."/>
            <person name="Li W."/>
            <person name="Chen H.Y."/>
            <person name="Chen S.E."/>
            <person name="Zhou L.G."/>
            <person name="Ni X.B."/>
            <person name="Tian J.H."/>
            <person name="Sheng Y."/>
            <person name="Liu T."/>
            <person name="Pan Y.S."/>
            <person name="Xia L.Y."/>
            <person name="Li J."/>
            <person name="Zhao F."/>
            <person name="Cao W.C."/>
        </authorList>
    </citation>
    <scope>NUCLEOTIDE SEQUENCE</scope>
    <source>
        <strain evidence="3">Rmic-2018</strain>
    </source>
</reference>
<keyword evidence="4" id="KW-1185">Reference proteome</keyword>
<dbReference type="SUPFAM" id="SSF55486">
    <property type="entry name" value="Metalloproteases ('zincins'), catalytic domain"/>
    <property type="match status" value="1"/>
</dbReference>
<reference evidence="3" key="2">
    <citation type="submission" date="2021-09" db="EMBL/GenBank/DDBJ databases">
        <authorList>
            <person name="Jia N."/>
            <person name="Wang J."/>
            <person name="Shi W."/>
            <person name="Du L."/>
            <person name="Sun Y."/>
            <person name="Zhan W."/>
            <person name="Jiang J."/>
            <person name="Wang Q."/>
            <person name="Zhang B."/>
            <person name="Ji P."/>
            <person name="Sakyi L.B."/>
            <person name="Cui X."/>
            <person name="Yuan T."/>
            <person name="Jiang B."/>
            <person name="Yang W."/>
            <person name="Lam T.T.-Y."/>
            <person name="Chang Q."/>
            <person name="Ding S."/>
            <person name="Wang X."/>
            <person name="Zhu J."/>
            <person name="Ruan X."/>
            <person name="Zhao L."/>
            <person name="Wei J."/>
            <person name="Que T."/>
            <person name="Du C."/>
            <person name="Cheng J."/>
            <person name="Dai P."/>
            <person name="Han X."/>
            <person name="Huang E."/>
            <person name="Gao Y."/>
            <person name="Liu J."/>
            <person name="Shao H."/>
            <person name="Ye R."/>
            <person name="Li L."/>
            <person name="Wei W."/>
            <person name="Wang X."/>
            <person name="Wang C."/>
            <person name="Huo Q."/>
            <person name="Li W."/>
            <person name="Guo W."/>
            <person name="Chen H."/>
            <person name="Chen S."/>
            <person name="Zhou L."/>
            <person name="Zhou L."/>
            <person name="Ni X."/>
            <person name="Tian J."/>
            <person name="Zhou Y."/>
            <person name="Sheng Y."/>
            <person name="Liu T."/>
            <person name="Pan Y."/>
            <person name="Xia L."/>
            <person name="Li J."/>
            <person name="Zhao F."/>
            <person name="Cao W."/>
        </authorList>
    </citation>
    <scope>NUCLEOTIDE SEQUENCE</scope>
    <source>
        <strain evidence="3">Rmic-2018</strain>
        <tissue evidence="3">Larvae</tissue>
    </source>
</reference>
<comment type="caution">
    <text evidence="3">The sequence shown here is derived from an EMBL/GenBank/DDBJ whole genome shotgun (WGS) entry which is preliminary data.</text>
</comment>
<dbReference type="InterPro" id="IPR024079">
    <property type="entry name" value="MetalloPept_cat_dom_sf"/>
</dbReference>
<organism evidence="3 4">
    <name type="scientific">Rhipicephalus microplus</name>
    <name type="common">Cattle tick</name>
    <name type="synonym">Boophilus microplus</name>
    <dbReference type="NCBI Taxonomy" id="6941"/>
    <lineage>
        <taxon>Eukaryota</taxon>
        <taxon>Metazoa</taxon>
        <taxon>Ecdysozoa</taxon>
        <taxon>Arthropoda</taxon>
        <taxon>Chelicerata</taxon>
        <taxon>Arachnida</taxon>
        <taxon>Acari</taxon>
        <taxon>Parasitiformes</taxon>
        <taxon>Ixodida</taxon>
        <taxon>Ixodoidea</taxon>
        <taxon>Ixodidae</taxon>
        <taxon>Rhipicephalinae</taxon>
        <taxon>Rhipicephalus</taxon>
        <taxon>Boophilus</taxon>
    </lineage>
</organism>
<feature type="transmembrane region" description="Helical" evidence="2">
    <location>
        <begin position="159"/>
        <end position="180"/>
    </location>
</feature>
<dbReference type="EMBL" id="JABSTU010006578">
    <property type="protein sequence ID" value="KAH7932533.1"/>
    <property type="molecule type" value="Genomic_DNA"/>
</dbReference>
<dbReference type="AlphaFoldDB" id="A0A9J6CV39"/>
<proteinExistence type="predicted"/>
<name>A0A9J6CV39_RHIMP</name>
<keyword evidence="2" id="KW-1133">Transmembrane helix</keyword>
<dbReference type="GO" id="GO:0004222">
    <property type="term" value="F:metalloendopeptidase activity"/>
    <property type="evidence" value="ECO:0007669"/>
    <property type="project" value="InterPro"/>
</dbReference>
<dbReference type="PROSITE" id="PS51885">
    <property type="entry name" value="NEPRILYSIN"/>
    <property type="match status" value="1"/>
</dbReference>
<evidence type="ECO:0008006" key="5">
    <source>
        <dbReference type="Google" id="ProtNLM"/>
    </source>
</evidence>
<protein>
    <recommendedName>
        <fullName evidence="5">Peptidase M13 N-terminal domain-containing protein</fullName>
    </recommendedName>
</protein>
<evidence type="ECO:0000313" key="3">
    <source>
        <dbReference type="EMBL" id="KAH7932533.1"/>
    </source>
</evidence>
<feature type="compositionally biased region" description="Basic and acidic residues" evidence="1">
    <location>
        <begin position="118"/>
        <end position="135"/>
    </location>
</feature>
<evidence type="ECO:0000313" key="4">
    <source>
        <dbReference type="Proteomes" id="UP000821866"/>
    </source>
</evidence>
<keyword evidence="2" id="KW-0472">Membrane</keyword>
<dbReference type="Gene3D" id="3.40.390.10">
    <property type="entry name" value="Collagenase (Catalytic Domain)"/>
    <property type="match status" value="1"/>
</dbReference>
<evidence type="ECO:0000256" key="1">
    <source>
        <dbReference type="SAM" id="MobiDB-lite"/>
    </source>
</evidence>
<gene>
    <name evidence="3" type="ORF">HPB51_029243</name>
</gene>
<sequence length="428" mass="47537">MLRIALAQFKSPALESGLSDVTFTVPSKARLYHVAADSSSSKVKVVEAAVARTAVEPLSAISEVMILLAWFNYAPPDGTAMQSNQSKTKLLDHSHYSPVADISTISKKLSDEDDDEKEVSQEEIAKEEKASEDKAAPAPPAPEAPDDAGERRTKIKRMLMFLACTVVCIVIVVIILWLFVLQSKFPAEKLACESAACHEVVHIMEGFEDLSIKPCDDLYRHACGYWLTRTSNPSSFMEDVARNYSRILRNVLSDGGARSDSNLYLNITFKTWLETANKQAMLNALVDLSVRFRLHSFFRVDVIEHLEAPPTWYIERGWAFMYCISGRVVVDVRDRAASYLADVLRVVDANAATNSTVTRVIELDIARMTESTDNDDQRDAIDQKVPLGNLTCDIFHDGVSWLRALQTVPGDTQKLTANTTVHVSSFKA</sequence>
<accession>A0A9J6CV39</accession>
<keyword evidence="2" id="KW-0812">Transmembrane</keyword>
<evidence type="ECO:0000256" key="2">
    <source>
        <dbReference type="SAM" id="Phobius"/>
    </source>
</evidence>
<dbReference type="InterPro" id="IPR000718">
    <property type="entry name" value="Peptidase_M13"/>
</dbReference>
<dbReference type="Proteomes" id="UP000821866">
    <property type="component" value="Unassembled WGS sequence"/>
</dbReference>
<dbReference type="GO" id="GO:0006508">
    <property type="term" value="P:proteolysis"/>
    <property type="evidence" value="ECO:0007669"/>
    <property type="project" value="InterPro"/>
</dbReference>